<feature type="region of interest" description="Disordered" evidence="1">
    <location>
        <begin position="29"/>
        <end position="57"/>
    </location>
</feature>
<feature type="transmembrane region" description="Helical" evidence="2">
    <location>
        <begin position="65"/>
        <end position="89"/>
    </location>
</feature>
<keyword evidence="2" id="KW-1133">Transmembrane helix</keyword>
<comment type="caution">
    <text evidence="3">The sequence shown here is derived from an EMBL/GenBank/DDBJ whole genome shotgun (WGS) entry which is preliminary data.</text>
</comment>
<feature type="compositionally biased region" description="Basic and acidic residues" evidence="1">
    <location>
        <begin position="37"/>
        <end position="49"/>
    </location>
</feature>
<dbReference type="AlphaFoldDB" id="A0A3N1UQM1"/>
<keyword evidence="2" id="KW-0472">Membrane</keyword>
<keyword evidence="2" id="KW-0812">Transmembrane</keyword>
<accession>A0A3N1UQM1</accession>
<dbReference type="EMBL" id="RJVA01000011">
    <property type="protein sequence ID" value="ROQ93412.1"/>
    <property type="molecule type" value="Genomic_DNA"/>
</dbReference>
<sequence length="121" mass="13597">MTSGTLTIFHTYLTIHQHDVAMEKDQPWEIVRGTEAPPHRQKGEQEKGRPPGTLRHWNHPQARRTTFLIAIAYFTTSVPCVAAMIVLHFTHPFSISFQTLKGFMKSLALAAFKALGQPCVA</sequence>
<name>A0A3N1UQM1_9BACT</name>
<organism evidence="3 4">
    <name type="scientific">Desulfosoma caldarium</name>
    <dbReference type="NCBI Taxonomy" id="610254"/>
    <lineage>
        <taxon>Bacteria</taxon>
        <taxon>Pseudomonadati</taxon>
        <taxon>Thermodesulfobacteriota</taxon>
        <taxon>Syntrophobacteria</taxon>
        <taxon>Syntrophobacterales</taxon>
        <taxon>Syntrophobacteraceae</taxon>
        <taxon>Desulfosoma</taxon>
    </lineage>
</organism>
<evidence type="ECO:0000313" key="4">
    <source>
        <dbReference type="Proteomes" id="UP000276223"/>
    </source>
</evidence>
<evidence type="ECO:0000256" key="1">
    <source>
        <dbReference type="SAM" id="MobiDB-lite"/>
    </source>
</evidence>
<dbReference type="Proteomes" id="UP000276223">
    <property type="component" value="Unassembled WGS sequence"/>
</dbReference>
<reference evidence="3 4" key="1">
    <citation type="submission" date="2018-11" db="EMBL/GenBank/DDBJ databases">
        <title>Genomic Encyclopedia of Type Strains, Phase IV (KMG-IV): sequencing the most valuable type-strain genomes for metagenomic binning, comparative biology and taxonomic classification.</title>
        <authorList>
            <person name="Goeker M."/>
        </authorList>
    </citation>
    <scope>NUCLEOTIDE SEQUENCE [LARGE SCALE GENOMIC DNA]</scope>
    <source>
        <strain evidence="3 4">DSM 22027</strain>
    </source>
</reference>
<proteinExistence type="predicted"/>
<evidence type="ECO:0000256" key="2">
    <source>
        <dbReference type="SAM" id="Phobius"/>
    </source>
</evidence>
<gene>
    <name evidence="3" type="ORF">EDC27_1429</name>
</gene>
<evidence type="ECO:0000313" key="3">
    <source>
        <dbReference type="EMBL" id="ROQ93412.1"/>
    </source>
</evidence>
<keyword evidence="4" id="KW-1185">Reference proteome</keyword>
<protein>
    <submittedName>
        <fullName evidence="3">Uncharacterized protein</fullName>
    </submittedName>
</protein>